<feature type="compositionally biased region" description="Acidic residues" evidence="3">
    <location>
        <begin position="384"/>
        <end position="397"/>
    </location>
</feature>
<dbReference type="Gene3D" id="1.10.4080.10">
    <property type="entry name" value="ADP-ribosylation/Crystallin J1"/>
    <property type="match status" value="3"/>
</dbReference>
<gene>
    <name evidence="4" type="ORF">MAR_012531</name>
</gene>
<dbReference type="Gene3D" id="3.80.10.10">
    <property type="entry name" value="Ribonuclease Inhibitor"/>
    <property type="match status" value="1"/>
</dbReference>
<dbReference type="Pfam" id="PF00560">
    <property type="entry name" value="LRR_1"/>
    <property type="match status" value="1"/>
</dbReference>
<dbReference type="Proteomes" id="UP001164746">
    <property type="component" value="Chromosome 14"/>
</dbReference>
<accession>A0ABY7FXB5</accession>
<keyword evidence="2" id="KW-0677">Repeat</keyword>
<dbReference type="PROSITE" id="PS51450">
    <property type="entry name" value="LRR"/>
    <property type="match status" value="2"/>
</dbReference>
<reference evidence="4" key="1">
    <citation type="submission" date="2022-11" db="EMBL/GenBank/DDBJ databases">
        <title>Centuries of genome instability and evolution in soft-shell clam transmissible cancer (bioRxiv).</title>
        <authorList>
            <person name="Hart S.F.M."/>
            <person name="Yonemitsu M.A."/>
            <person name="Giersch R.M."/>
            <person name="Beal B.F."/>
            <person name="Arriagada G."/>
            <person name="Davis B.W."/>
            <person name="Ostrander E.A."/>
            <person name="Goff S.P."/>
            <person name="Metzger M.J."/>
        </authorList>
    </citation>
    <scope>NUCLEOTIDE SEQUENCE</scope>
    <source>
        <strain evidence="4">MELC-2E11</strain>
        <tissue evidence="4">Siphon/mantle</tissue>
    </source>
</reference>
<proteinExistence type="predicted"/>
<dbReference type="InterPro" id="IPR003591">
    <property type="entry name" value="Leu-rich_rpt_typical-subtyp"/>
</dbReference>
<dbReference type="PANTHER" id="PTHR16222:SF28">
    <property type="entry name" value="ADP-RIBOSYLGLYCOHYDROLASE"/>
    <property type="match status" value="1"/>
</dbReference>
<dbReference type="PANTHER" id="PTHR16222">
    <property type="entry name" value="ADP-RIBOSYLGLYCOHYDROLASE"/>
    <property type="match status" value="1"/>
</dbReference>
<dbReference type="SUPFAM" id="SSF52075">
    <property type="entry name" value="Outer arm dynein light chain 1"/>
    <property type="match status" value="1"/>
</dbReference>
<dbReference type="Pfam" id="PF03747">
    <property type="entry name" value="ADP_ribosyl_GH"/>
    <property type="match status" value="1"/>
</dbReference>
<dbReference type="InterPro" id="IPR032675">
    <property type="entry name" value="LRR_dom_sf"/>
</dbReference>
<dbReference type="Pfam" id="PF13855">
    <property type="entry name" value="LRR_8"/>
    <property type="match status" value="1"/>
</dbReference>
<dbReference type="SMART" id="SM00369">
    <property type="entry name" value="LRR_TYP"/>
    <property type="match status" value="4"/>
</dbReference>
<dbReference type="SUPFAM" id="SSF101478">
    <property type="entry name" value="ADP-ribosylglycohydrolase"/>
    <property type="match status" value="1"/>
</dbReference>
<evidence type="ECO:0000256" key="3">
    <source>
        <dbReference type="SAM" id="MobiDB-lite"/>
    </source>
</evidence>
<feature type="region of interest" description="Disordered" evidence="3">
    <location>
        <begin position="379"/>
        <end position="398"/>
    </location>
</feature>
<dbReference type="PRINTS" id="PR00019">
    <property type="entry name" value="LEURICHRPT"/>
</dbReference>
<evidence type="ECO:0000256" key="2">
    <source>
        <dbReference type="ARBA" id="ARBA00022737"/>
    </source>
</evidence>
<name>A0ABY7FXB5_MYAAR</name>
<organism evidence="4 5">
    <name type="scientific">Mya arenaria</name>
    <name type="common">Soft-shell clam</name>
    <dbReference type="NCBI Taxonomy" id="6604"/>
    <lineage>
        <taxon>Eukaryota</taxon>
        <taxon>Metazoa</taxon>
        <taxon>Spiralia</taxon>
        <taxon>Lophotrochozoa</taxon>
        <taxon>Mollusca</taxon>
        <taxon>Bivalvia</taxon>
        <taxon>Autobranchia</taxon>
        <taxon>Heteroconchia</taxon>
        <taxon>Euheterodonta</taxon>
        <taxon>Imparidentia</taxon>
        <taxon>Neoheterodontei</taxon>
        <taxon>Myida</taxon>
        <taxon>Myoidea</taxon>
        <taxon>Myidae</taxon>
        <taxon>Mya</taxon>
    </lineage>
</organism>
<dbReference type="InterPro" id="IPR005502">
    <property type="entry name" value="Ribosyl_crysJ1"/>
</dbReference>
<dbReference type="InterPro" id="IPR036705">
    <property type="entry name" value="Ribosyl_crysJ1_sf"/>
</dbReference>
<keyword evidence="1" id="KW-0433">Leucine-rich repeat</keyword>
<evidence type="ECO:0000313" key="5">
    <source>
        <dbReference type="Proteomes" id="UP001164746"/>
    </source>
</evidence>
<dbReference type="InterPro" id="IPR001611">
    <property type="entry name" value="Leu-rich_rpt"/>
</dbReference>
<protein>
    <submittedName>
        <fullName evidence="4">PIDD1-like protein</fullName>
    </submittedName>
</protein>
<sequence length="514" mass="57457">MGNTQQAQGVHDSFQLMTDKTREINLARSLNYRQYCRHVEGKQEDSCLTEIPANLLSTLSLTERMNISFNMIPELPSTLPLCCPHLVYLDISHNQLQNLPDDIGHILHLETLLVKYNQLRRLPYSLFHLTRLLKLDLSHNSLKTISSEVIHLESLEKLNVSKNRLTALPSSLGGVKTLKVLLASENRFCEPLQKICEYGSDELLAHLRKNFNLSGQCQMSGSAGGNMFPRVRGNHLHSSVPNPQSAQVQYIQAQTHTANTSSRIKSPLLPPRGASDLEAFMLRDRILGLLFGAAIGDAMGLATCCMTSDECRFHYGGENITYDEILQDELRVRWKQGDWTSNFDMMVVEHPEFLKNPHIAATSIMTKSNIHVYAVEHNSLGNENGDDDDENPSECSEDSVPYFHDVEEVEANTARICKTTHGRPVCVAASVLVTNLVAQMLQGRSDLTCHKSFMMSLFMEGGDSNSNGCVAGALLGCRLGYSRLPPDWLKGLRKPETDWLNVKINHFLDMIGLP</sequence>
<dbReference type="SMART" id="SM00364">
    <property type="entry name" value="LRR_BAC"/>
    <property type="match status" value="3"/>
</dbReference>
<dbReference type="EMBL" id="CP111025">
    <property type="protein sequence ID" value="WAR26827.1"/>
    <property type="molecule type" value="Genomic_DNA"/>
</dbReference>
<evidence type="ECO:0000313" key="4">
    <source>
        <dbReference type="EMBL" id="WAR26827.1"/>
    </source>
</evidence>
<evidence type="ECO:0000256" key="1">
    <source>
        <dbReference type="ARBA" id="ARBA00022614"/>
    </source>
</evidence>
<keyword evidence="5" id="KW-1185">Reference proteome</keyword>
<dbReference type="InterPro" id="IPR050792">
    <property type="entry name" value="ADP-ribosylglycohydrolase"/>
</dbReference>